<feature type="non-terminal residue" evidence="2">
    <location>
        <position position="1"/>
    </location>
</feature>
<organism evidence="2 3">
    <name type="scientific">Cirrhinus mrigala</name>
    <name type="common">Mrigala</name>
    <dbReference type="NCBI Taxonomy" id="683832"/>
    <lineage>
        <taxon>Eukaryota</taxon>
        <taxon>Metazoa</taxon>
        <taxon>Chordata</taxon>
        <taxon>Craniata</taxon>
        <taxon>Vertebrata</taxon>
        <taxon>Euteleostomi</taxon>
        <taxon>Actinopterygii</taxon>
        <taxon>Neopterygii</taxon>
        <taxon>Teleostei</taxon>
        <taxon>Ostariophysi</taxon>
        <taxon>Cypriniformes</taxon>
        <taxon>Cyprinidae</taxon>
        <taxon>Labeoninae</taxon>
        <taxon>Labeonini</taxon>
        <taxon>Cirrhinus</taxon>
    </lineage>
</organism>
<protein>
    <submittedName>
        <fullName evidence="2">Uncharacterized protein</fullName>
    </submittedName>
</protein>
<feature type="chain" id="PRO_5044757224" evidence="1">
    <location>
        <begin position="19"/>
        <end position="71"/>
    </location>
</feature>
<evidence type="ECO:0000256" key="1">
    <source>
        <dbReference type="SAM" id="SignalP"/>
    </source>
</evidence>
<gene>
    <name evidence="2" type="ORF">M9458_034318</name>
</gene>
<sequence>MKSAAFLLLLFILTLSDGVNHQTIDQFTRFKSRHIIKDTFKTADKNAWANLLSPNGRDLCNTSPISFIQGS</sequence>
<dbReference type="AlphaFoldDB" id="A0ABD0P7G3"/>
<feature type="signal peptide" evidence="1">
    <location>
        <begin position="1"/>
        <end position="18"/>
    </location>
</feature>
<dbReference type="EMBL" id="JAMKFB020000017">
    <property type="protein sequence ID" value="KAL0169722.1"/>
    <property type="molecule type" value="Genomic_DNA"/>
</dbReference>
<accession>A0ABD0P7G3</accession>
<evidence type="ECO:0000313" key="2">
    <source>
        <dbReference type="EMBL" id="KAL0169722.1"/>
    </source>
</evidence>
<keyword evidence="3" id="KW-1185">Reference proteome</keyword>
<keyword evidence="1" id="KW-0732">Signal</keyword>
<comment type="caution">
    <text evidence="2">The sequence shown here is derived from an EMBL/GenBank/DDBJ whole genome shotgun (WGS) entry which is preliminary data.</text>
</comment>
<feature type="non-terminal residue" evidence="2">
    <location>
        <position position="71"/>
    </location>
</feature>
<evidence type="ECO:0000313" key="3">
    <source>
        <dbReference type="Proteomes" id="UP001529510"/>
    </source>
</evidence>
<reference evidence="2 3" key="1">
    <citation type="submission" date="2024-05" db="EMBL/GenBank/DDBJ databases">
        <title>Genome sequencing and assembly of Indian major carp, Cirrhinus mrigala (Hamilton, 1822).</title>
        <authorList>
            <person name="Mohindra V."/>
            <person name="Chowdhury L.M."/>
            <person name="Lal K."/>
            <person name="Jena J.K."/>
        </authorList>
    </citation>
    <scope>NUCLEOTIDE SEQUENCE [LARGE SCALE GENOMIC DNA]</scope>
    <source>
        <strain evidence="2">CM1030</strain>
        <tissue evidence="2">Blood</tissue>
    </source>
</reference>
<name>A0ABD0P7G3_CIRMR</name>
<proteinExistence type="predicted"/>
<dbReference type="Proteomes" id="UP001529510">
    <property type="component" value="Unassembled WGS sequence"/>
</dbReference>